<reference evidence="2" key="2">
    <citation type="submission" date="2020-09" db="EMBL/GenBank/DDBJ databases">
        <authorList>
            <person name="Sun Q."/>
            <person name="Zhou Y."/>
        </authorList>
    </citation>
    <scope>NUCLEOTIDE SEQUENCE</scope>
    <source>
        <strain evidence="2">CGMCC 1.7086</strain>
    </source>
</reference>
<feature type="chain" id="PRO_5038102141" evidence="1">
    <location>
        <begin position="26"/>
        <end position="122"/>
    </location>
</feature>
<reference evidence="2" key="1">
    <citation type="journal article" date="2014" name="Int. J. Syst. Evol. Microbiol.">
        <title>Complete genome sequence of Corynebacterium casei LMG S-19264T (=DSM 44701T), isolated from a smear-ripened cheese.</title>
        <authorList>
            <consortium name="US DOE Joint Genome Institute (JGI-PGF)"/>
            <person name="Walter F."/>
            <person name="Albersmeier A."/>
            <person name="Kalinowski J."/>
            <person name="Ruckert C."/>
        </authorList>
    </citation>
    <scope>NUCLEOTIDE SEQUENCE</scope>
    <source>
        <strain evidence="2">CGMCC 1.7086</strain>
    </source>
</reference>
<gene>
    <name evidence="2" type="ORF">GCM10010982_14620</name>
</gene>
<accession>A0A918DIZ1</accession>
<keyword evidence="1" id="KW-0732">Signal</keyword>
<evidence type="ECO:0000256" key="1">
    <source>
        <dbReference type="SAM" id="SignalP"/>
    </source>
</evidence>
<name>A0A918DIZ1_9ALTE</name>
<proteinExistence type="predicted"/>
<evidence type="ECO:0000313" key="3">
    <source>
        <dbReference type="Proteomes" id="UP000606935"/>
    </source>
</evidence>
<keyword evidence="3" id="KW-1185">Reference proteome</keyword>
<feature type="signal peptide" evidence="1">
    <location>
        <begin position="1"/>
        <end position="25"/>
    </location>
</feature>
<comment type="caution">
    <text evidence="2">The sequence shown here is derived from an EMBL/GenBank/DDBJ whole genome shotgun (WGS) entry which is preliminary data.</text>
</comment>
<dbReference type="Proteomes" id="UP000606935">
    <property type="component" value="Unassembled WGS sequence"/>
</dbReference>
<dbReference type="RefSeq" id="WP_188692518.1">
    <property type="nucleotide sequence ID" value="NZ_BMLS01000002.1"/>
</dbReference>
<evidence type="ECO:0000313" key="2">
    <source>
        <dbReference type="EMBL" id="GGO67651.1"/>
    </source>
</evidence>
<protein>
    <submittedName>
        <fullName evidence="2">Uncharacterized protein</fullName>
    </submittedName>
</protein>
<sequence>MRSGLNKVAVPLFLALGLMASGVQADCLKDAEGDVICGKGSCARDSSGQVFCSAFKDGEAIRDRMGEVLCGKGQCRIDQNMQTWCSTTQGGGAERNDQGKIMCLEGCEPASKAMCEQTVATH</sequence>
<dbReference type="AlphaFoldDB" id="A0A918DIZ1"/>
<organism evidence="2 3">
    <name type="scientific">Bowmanella pacifica</name>
    <dbReference type="NCBI Taxonomy" id="502051"/>
    <lineage>
        <taxon>Bacteria</taxon>
        <taxon>Pseudomonadati</taxon>
        <taxon>Pseudomonadota</taxon>
        <taxon>Gammaproteobacteria</taxon>
        <taxon>Alteromonadales</taxon>
        <taxon>Alteromonadaceae</taxon>
        <taxon>Bowmanella</taxon>
    </lineage>
</organism>
<dbReference type="EMBL" id="BMLS01000002">
    <property type="protein sequence ID" value="GGO67651.1"/>
    <property type="molecule type" value="Genomic_DNA"/>
</dbReference>